<keyword evidence="3" id="KW-1185">Reference proteome</keyword>
<dbReference type="AlphaFoldDB" id="A0A3D8SNT8"/>
<protein>
    <recommendedName>
        <fullName evidence="1">HD domain-containing protein</fullName>
    </recommendedName>
</protein>
<dbReference type="Proteomes" id="UP000256328">
    <property type="component" value="Unassembled WGS sequence"/>
</dbReference>
<organism evidence="2 3">
    <name type="scientific">Coleophoma crateriformis</name>
    <dbReference type="NCBI Taxonomy" id="565419"/>
    <lineage>
        <taxon>Eukaryota</taxon>
        <taxon>Fungi</taxon>
        <taxon>Dikarya</taxon>
        <taxon>Ascomycota</taxon>
        <taxon>Pezizomycotina</taxon>
        <taxon>Leotiomycetes</taxon>
        <taxon>Helotiales</taxon>
        <taxon>Dermateaceae</taxon>
        <taxon>Coleophoma</taxon>
    </lineage>
</organism>
<accession>A0A3D8SNT8</accession>
<dbReference type="PANTHER" id="PTHR35569:SF1">
    <property type="entry name" value="CYANAMIDE HYDRATASE DDI2-RELATED"/>
    <property type="match status" value="1"/>
</dbReference>
<dbReference type="Pfam" id="PF01966">
    <property type="entry name" value="HD"/>
    <property type="match status" value="1"/>
</dbReference>
<dbReference type="NCBIfam" id="TIGR03401">
    <property type="entry name" value="cyanamide_fam"/>
    <property type="match status" value="1"/>
</dbReference>
<dbReference type="OrthoDB" id="409121at2759"/>
<proteinExistence type="predicted"/>
<dbReference type="PANTHER" id="PTHR35569">
    <property type="entry name" value="CYANAMIDE HYDRATASE DDI2-RELATED"/>
    <property type="match status" value="1"/>
</dbReference>
<feature type="domain" description="HD" evidence="1">
    <location>
        <begin position="61"/>
        <end position="170"/>
    </location>
</feature>
<evidence type="ECO:0000259" key="1">
    <source>
        <dbReference type="PROSITE" id="PS51831"/>
    </source>
</evidence>
<dbReference type="CDD" id="cd00077">
    <property type="entry name" value="HDc"/>
    <property type="match status" value="1"/>
</dbReference>
<dbReference type="SMART" id="SM00471">
    <property type="entry name" value="HDc"/>
    <property type="match status" value="1"/>
</dbReference>
<dbReference type="InterPro" id="IPR003607">
    <property type="entry name" value="HD/PDEase_dom"/>
</dbReference>
<dbReference type="PROSITE" id="PS51831">
    <property type="entry name" value="HD"/>
    <property type="match status" value="1"/>
</dbReference>
<reference evidence="2 3" key="1">
    <citation type="journal article" date="2018" name="IMA Fungus">
        <title>IMA Genome-F 9: Draft genome sequence of Annulohypoxylon stygium, Aspergillus mulundensis, Berkeleyomyces basicola (syn. Thielaviopsis basicola), Ceratocystis smalleyi, two Cercospora beticola strains, Coleophoma cylindrospora, Fusarium fracticaudum, Phialophora cf. hyalina, and Morchella septimelata.</title>
        <authorList>
            <person name="Wingfield B.D."/>
            <person name="Bills G.F."/>
            <person name="Dong Y."/>
            <person name="Huang W."/>
            <person name="Nel W.J."/>
            <person name="Swalarsk-Parry B.S."/>
            <person name="Vaghefi N."/>
            <person name="Wilken P.M."/>
            <person name="An Z."/>
            <person name="de Beer Z.W."/>
            <person name="De Vos L."/>
            <person name="Chen L."/>
            <person name="Duong T.A."/>
            <person name="Gao Y."/>
            <person name="Hammerbacher A."/>
            <person name="Kikkert J.R."/>
            <person name="Li Y."/>
            <person name="Li H."/>
            <person name="Li K."/>
            <person name="Li Q."/>
            <person name="Liu X."/>
            <person name="Ma X."/>
            <person name="Naidoo K."/>
            <person name="Pethybridge S.J."/>
            <person name="Sun J."/>
            <person name="Steenkamp E.T."/>
            <person name="van der Nest M.A."/>
            <person name="van Wyk S."/>
            <person name="Wingfield M.J."/>
            <person name="Xiong C."/>
            <person name="Yue Q."/>
            <person name="Zhang X."/>
        </authorList>
    </citation>
    <scope>NUCLEOTIDE SEQUENCE [LARGE SCALE GENOMIC DNA]</scope>
    <source>
        <strain evidence="2 3">BP5796</strain>
    </source>
</reference>
<comment type="caution">
    <text evidence="2">The sequence shown here is derived from an EMBL/GenBank/DDBJ whole genome shotgun (WGS) entry which is preliminary data.</text>
</comment>
<dbReference type="EMBL" id="PDLN01000004">
    <property type="protein sequence ID" value="RDW87841.1"/>
    <property type="molecule type" value="Genomic_DNA"/>
</dbReference>
<name>A0A3D8SNT8_9HELO</name>
<gene>
    <name evidence="2" type="ORF">BP5796_03535</name>
</gene>
<evidence type="ECO:0000313" key="3">
    <source>
        <dbReference type="Proteomes" id="UP000256328"/>
    </source>
</evidence>
<dbReference type="InterPro" id="IPR017771">
    <property type="entry name" value="Cyanamide_hydratase_HD"/>
</dbReference>
<dbReference type="InterPro" id="IPR006674">
    <property type="entry name" value="HD_domain"/>
</dbReference>
<dbReference type="Gene3D" id="1.10.3210.10">
    <property type="entry name" value="Hypothetical protein af1432"/>
    <property type="match status" value="1"/>
</dbReference>
<dbReference type="SUPFAM" id="SSF109604">
    <property type="entry name" value="HD-domain/PDEase-like"/>
    <property type="match status" value="1"/>
</dbReference>
<evidence type="ECO:0000313" key="2">
    <source>
        <dbReference type="EMBL" id="RDW87841.1"/>
    </source>
</evidence>
<sequence>MEPTNPAIALHNFNAVPRHIPDLLKTVNTSATDLSAVAPLPKSPTAVSILNYAREHLPTPTLHHSLRVFQYGVAIANDHFPSENLNLETYFVASLLHDIGTIPENISTALISFEFHGGIIAHGLLRAHDVKQADAVAEAIIRHQDIDDIGSGNITFLGALLQLATLYDNAGANDKLVADVTRELVVAEYPRLKWSSCFEAAITEECQRKPWSHTTKIGRDKFVGFIKGNTKGNAME</sequence>